<dbReference type="InterPro" id="IPR027417">
    <property type="entry name" value="P-loop_NTPase"/>
</dbReference>
<dbReference type="SUPFAM" id="SSF52540">
    <property type="entry name" value="P-loop containing nucleoside triphosphate hydrolases"/>
    <property type="match status" value="1"/>
</dbReference>
<comment type="caution">
    <text evidence="1">The sequence shown here is derived from an EMBL/GenBank/DDBJ whole genome shotgun (WGS) entry which is preliminary data.</text>
</comment>
<accession>A0A660SPR7</accession>
<dbReference type="PANTHER" id="PTHR42869:SF1">
    <property type="entry name" value="SLL0572 PROTEIN"/>
    <property type="match status" value="1"/>
</dbReference>
<dbReference type="AlphaFoldDB" id="A0A660SPR7"/>
<dbReference type="EMBL" id="QNBD01000053">
    <property type="protein sequence ID" value="RKX72061.1"/>
    <property type="molecule type" value="Genomic_DNA"/>
</dbReference>
<organism evidence="1 2">
    <name type="scientific">candidate division TA06 bacterium</name>
    <dbReference type="NCBI Taxonomy" id="2250710"/>
    <lineage>
        <taxon>Bacteria</taxon>
        <taxon>Bacteria division TA06</taxon>
    </lineage>
</organism>
<dbReference type="PANTHER" id="PTHR42869">
    <property type="entry name" value="SLL0572 PROTEIN"/>
    <property type="match status" value="1"/>
</dbReference>
<sequence>MVKKRVIIMGAAGRDFHNFNLYFRDNEDYEVVAFTATQIPGIDDKKYPAELAGKLYPNGIAIHPENELSDLIEKNNIDQVVFAYSDVPYNRVMNNASIVNAKGADFILMGVNKTRIKTSKPLITICAARTGCGKSQTTRRVVEILRKRGLNVVSIRHPMPYGDLVAQKVQRYAVLEDLKKYNCTIEEMEEYEPHIRMGSVIYAGVDYKAILDEAEKEADVIIWDGGNNDTPFYTSDKELNIIVVDPHRAGDEITYYPGSTNVRLADVVVINKIDSADFDDIQIVRENIRNTNPNAIVVDAASPLFIDNSKIINGKRVLVVEDGPTLTHGEMKYGAGVVAAEKYGASELIDPRPYAVGDIKETFNNYPDIGILLPAMGYDQKQISDLETTINTTDCDVVIIATPIDLRRIINIKKPAVQVKYELQEIGKPDLEDLINIFFK</sequence>
<dbReference type="Proteomes" id="UP000271125">
    <property type="component" value="Unassembled WGS sequence"/>
</dbReference>
<dbReference type="Gene3D" id="3.40.50.300">
    <property type="entry name" value="P-loop containing nucleotide triphosphate hydrolases"/>
    <property type="match status" value="1"/>
</dbReference>
<proteinExistence type="predicted"/>
<reference evidence="1 2" key="1">
    <citation type="submission" date="2018-06" db="EMBL/GenBank/DDBJ databases">
        <title>Extensive metabolic versatility and redundancy in microbially diverse, dynamic hydrothermal sediments.</title>
        <authorList>
            <person name="Dombrowski N."/>
            <person name="Teske A."/>
            <person name="Baker B.J."/>
        </authorList>
    </citation>
    <scope>NUCLEOTIDE SEQUENCE [LARGE SCALE GENOMIC DNA]</scope>
    <source>
        <strain evidence="1">B10_G13</strain>
    </source>
</reference>
<name>A0A660SPR7_UNCT6</name>
<dbReference type="Gene3D" id="3.40.50.720">
    <property type="entry name" value="NAD(P)-binding Rossmann-like Domain"/>
    <property type="match status" value="1"/>
</dbReference>
<dbReference type="InterPro" id="IPR053199">
    <property type="entry name" value="cDPG_synthetase-like"/>
</dbReference>
<gene>
    <name evidence="1" type="ORF">DRP43_01650</name>
</gene>
<protein>
    <submittedName>
        <fullName evidence="1">GTPase</fullName>
    </submittedName>
</protein>
<evidence type="ECO:0000313" key="1">
    <source>
        <dbReference type="EMBL" id="RKX72061.1"/>
    </source>
</evidence>
<evidence type="ECO:0000313" key="2">
    <source>
        <dbReference type="Proteomes" id="UP000271125"/>
    </source>
</evidence>